<dbReference type="Gene3D" id="1.20.1250.20">
    <property type="entry name" value="MFS general substrate transporter like domains"/>
    <property type="match status" value="2"/>
</dbReference>
<feature type="transmembrane region" description="Helical" evidence="2">
    <location>
        <begin position="148"/>
        <end position="165"/>
    </location>
</feature>
<evidence type="ECO:0000256" key="2">
    <source>
        <dbReference type="SAM" id="Phobius"/>
    </source>
</evidence>
<reference evidence="3" key="1">
    <citation type="submission" date="2025-08" db="UniProtKB">
        <authorList>
            <consortium name="Ensembl"/>
        </authorList>
    </citation>
    <scope>IDENTIFICATION</scope>
</reference>
<dbReference type="InterPro" id="IPR050327">
    <property type="entry name" value="Proton-linked_MCT"/>
</dbReference>
<protein>
    <submittedName>
        <fullName evidence="3">Solute carrier family 16 member 13</fullName>
    </submittedName>
</protein>
<feature type="transmembrane region" description="Helical" evidence="2">
    <location>
        <begin position="55"/>
        <end position="76"/>
    </location>
</feature>
<dbReference type="Proteomes" id="UP000694523">
    <property type="component" value="Unplaced"/>
</dbReference>
<evidence type="ECO:0000313" key="3">
    <source>
        <dbReference type="Ensembl" id="ENSNMLP00000020466.1"/>
    </source>
</evidence>
<dbReference type="GO" id="GO:0008028">
    <property type="term" value="F:monocarboxylic acid transmembrane transporter activity"/>
    <property type="evidence" value="ECO:0007669"/>
    <property type="project" value="TreeGrafter"/>
</dbReference>
<organism evidence="3 4">
    <name type="scientific">Neogobius melanostomus</name>
    <name type="common">round goby</name>
    <dbReference type="NCBI Taxonomy" id="47308"/>
    <lineage>
        <taxon>Eukaryota</taxon>
        <taxon>Metazoa</taxon>
        <taxon>Chordata</taxon>
        <taxon>Craniata</taxon>
        <taxon>Vertebrata</taxon>
        <taxon>Euteleostomi</taxon>
        <taxon>Actinopterygii</taxon>
        <taxon>Neopterygii</taxon>
        <taxon>Teleostei</taxon>
        <taxon>Neoteleostei</taxon>
        <taxon>Acanthomorphata</taxon>
        <taxon>Gobiaria</taxon>
        <taxon>Gobiiformes</taxon>
        <taxon>Gobioidei</taxon>
        <taxon>Gobiidae</taxon>
        <taxon>Benthophilinae</taxon>
        <taxon>Neogobiini</taxon>
        <taxon>Neogobius</taxon>
    </lineage>
</organism>
<accession>A0A8C6THS3</accession>
<comment type="subcellular location">
    <subcellularLocation>
        <location evidence="1">Membrane</location>
        <topology evidence="1">Multi-pass membrane protein</topology>
    </subcellularLocation>
</comment>
<name>A0A8C6THS3_9GOBI</name>
<evidence type="ECO:0000313" key="4">
    <source>
        <dbReference type="Proteomes" id="UP000694523"/>
    </source>
</evidence>
<reference evidence="3" key="2">
    <citation type="submission" date="2025-09" db="UniProtKB">
        <authorList>
            <consortium name="Ensembl"/>
        </authorList>
    </citation>
    <scope>IDENTIFICATION</scope>
</reference>
<dbReference type="PANTHER" id="PTHR11360:SF19">
    <property type="entry name" value="MONOCARBOXYLATE TRANSPORTER 13"/>
    <property type="match status" value="1"/>
</dbReference>
<feature type="transmembrane region" description="Helical" evidence="2">
    <location>
        <begin position="27"/>
        <end position="48"/>
    </location>
</feature>
<dbReference type="SUPFAM" id="SSF103473">
    <property type="entry name" value="MFS general substrate transporter"/>
    <property type="match status" value="1"/>
</dbReference>
<proteinExistence type="predicted"/>
<feature type="transmembrane region" description="Helical" evidence="2">
    <location>
        <begin position="88"/>
        <end position="106"/>
    </location>
</feature>
<keyword evidence="4" id="KW-1185">Reference proteome</keyword>
<dbReference type="Ensembl" id="ENSNMLT00000022966.1">
    <property type="protein sequence ID" value="ENSNMLP00000020466.1"/>
    <property type="gene ID" value="ENSNMLG00000013227.1"/>
</dbReference>
<feature type="transmembrane region" description="Helical" evidence="2">
    <location>
        <begin position="203"/>
        <end position="229"/>
    </location>
</feature>
<dbReference type="PANTHER" id="PTHR11360">
    <property type="entry name" value="MONOCARBOXYLATE TRANSPORTER"/>
    <property type="match status" value="1"/>
</dbReference>
<dbReference type="GO" id="GO:0016020">
    <property type="term" value="C:membrane"/>
    <property type="evidence" value="ECO:0007669"/>
    <property type="project" value="UniProtKB-SubCell"/>
</dbReference>
<dbReference type="InterPro" id="IPR011701">
    <property type="entry name" value="MFS"/>
</dbReference>
<dbReference type="InterPro" id="IPR036259">
    <property type="entry name" value="MFS_trans_sf"/>
</dbReference>
<feature type="transmembrane region" description="Helical" evidence="2">
    <location>
        <begin position="118"/>
        <end position="136"/>
    </location>
</feature>
<evidence type="ECO:0000256" key="1">
    <source>
        <dbReference type="ARBA" id="ARBA00004141"/>
    </source>
</evidence>
<keyword evidence="2" id="KW-0472">Membrane</keyword>
<feature type="transmembrane region" description="Helical" evidence="2">
    <location>
        <begin position="177"/>
        <end position="197"/>
    </location>
</feature>
<keyword evidence="2" id="KW-1133">Transmembrane helix</keyword>
<keyword evidence="2" id="KW-0812">Transmembrane</keyword>
<dbReference type="AlphaFoldDB" id="A0A8C6THS3"/>
<sequence length="290" mass="30854">MAGGLLAGLGLILASQATSLFHLYLSMGVMSGLGWGLIFSPMMATVIAHFTRRRTLALGVSLSSIGLSAFAFNPLFQMLKEMYTWRGALLISGALSFNIIPCGALIQPKKPSLAAERVAASLFNAGYFVPYFHLVAHSRQVGFSEYQAAFVLSAAGATDILGRIFSGWFSDLGHFRLIHLLAVWTALTGLSILLLPVSSLTALYPALMVVSSVYGFCSGALTSLVFAVLPQIVGVSRVMGALGLFQMIESGAGLIGTPLSGRAQLHKMSTLFVLMSCFHVVESTVHYHTG</sequence>
<dbReference type="Pfam" id="PF07690">
    <property type="entry name" value="MFS_1"/>
    <property type="match status" value="1"/>
</dbReference>